<evidence type="ECO:0008006" key="3">
    <source>
        <dbReference type="Google" id="ProtNLM"/>
    </source>
</evidence>
<dbReference type="PANTHER" id="PTHR35279:SF1">
    <property type="entry name" value="ARABINANASE_LEVANSUCRASE_INVERTASE"/>
    <property type="match status" value="1"/>
</dbReference>
<organism evidence="2">
    <name type="scientific">Corethron hystrix</name>
    <dbReference type="NCBI Taxonomy" id="216773"/>
    <lineage>
        <taxon>Eukaryota</taxon>
        <taxon>Sar</taxon>
        <taxon>Stramenopiles</taxon>
        <taxon>Ochrophyta</taxon>
        <taxon>Bacillariophyta</taxon>
        <taxon>Coscinodiscophyceae</taxon>
        <taxon>Corethrophycidae</taxon>
        <taxon>Corethrales</taxon>
        <taxon>Corethraceae</taxon>
        <taxon>Corethron</taxon>
    </lineage>
</organism>
<accession>A0A7S1BK35</accession>
<protein>
    <recommendedName>
        <fullName evidence="3">Glycosyl hydrolase family 32 N-terminal domain-containing protein</fullName>
    </recommendedName>
</protein>
<dbReference type="AlphaFoldDB" id="A0A7S1BK35"/>
<reference evidence="2" key="1">
    <citation type="submission" date="2021-01" db="EMBL/GenBank/DDBJ databases">
        <authorList>
            <person name="Corre E."/>
            <person name="Pelletier E."/>
            <person name="Niang G."/>
            <person name="Scheremetjew M."/>
            <person name="Finn R."/>
            <person name="Kale V."/>
            <person name="Holt S."/>
            <person name="Cochrane G."/>
            <person name="Meng A."/>
            <person name="Brown T."/>
            <person name="Cohen L."/>
        </authorList>
    </citation>
    <scope>NUCLEOTIDE SEQUENCE</scope>
    <source>
        <strain evidence="2">308</strain>
    </source>
</reference>
<feature type="signal peptide" evidence="1">
    <location>
        <begin position="1"/>
        <end position="17"/>
    </location>
</feature>
<keyword evidence="1" id="KW-0732">Signal</keyword>
<evidence type="ECO:0000313" key="2">
    <source>
        <dbReference type="EMBL" id="CAD8888442.1"/>
    </source>
</evidence>
<dbReference type="EMBL" id="HBFR01021680">
    <property type="protein sequence ID" value="CAD8888442.1"/>
    <property type="molecule type" value="Transcribed_RNA"/>
</dbReference>
<dbReference type="PANTHER" id="PTHR35279">
    <property type="match status" value="1"/>
</dbReference>
<dbReference type="SUPFAM" id="SSF75005">
    <property type="entry name" value="Arabinanase/levansucrase/invertase"/>
    <property type="match status" value="1"/>
</dbReference>
<dbReference type="Gene3D" id="2.115.10.20">
    <property type="entry name" value="Glycosyl hydrolase domain, family 43"/>
    <property type="match status" value="2"/>
</dbReference>
<evidence type="ECO:0000256" key="1">
    <source>
        <dbReference type="SAM" id="SignalP"/>
    </source>
</evidence>
<gene>
    <name evidence="2" type="ORF">CHYS00102_LOCUS15640</name>
</gene>
<name>A0A7S1BK35_9STRA</name>
<sequence length="442" mass="47987">MKFNMLVIGCALGMASAFVPQIHPRAFAAHHKTPPLHMSTLSPLTGSNIVLTPDPSGFDSEKIGGACVHRYNRSDSGAEGEYLMWYHAQSNAPQEEGKPPMAPLSSGSIGLARSRNGLAWQRDPVGAFSETVPGVSMGPNEESWWGFDTAHVGLGDVMKPMSGTAVVAQGGVYIMYYFGGSFEETDVASYGAPADGKIRGMKLRIGVAISQDGRSWGRVEGEDPTGACMGPYDLEDDNYKNFLDMNAPLPDGLEEELYTGWPNVITEEGKNKGYTMFYSTMTKEKKEKCIGLGKSENGFKWYKGGIVLRPGPDDYDIKGIARGQVMKDTVYENGVWKENSKLNMLYEGVGPDNKHKICLATSADGGLSWKKEGAVFDFGAEGEWDSGGVGSPHLLRLDDGSCRMYYTGQSSDGRTAIGVVRTKGTDLKGPWEREVSEMPTFI</sequence>
<feature type="chain" id="PRO_5030942221" description="Glycosyl hydrolase family 32 N-terminal domain-containing protein" evidence="1">
    <location>
        <begin position="18"/>
        <end position="442"/>
    </location>
</feature>
<dbReference type="InterPro" id="IPR023296">
    <property type="entry name" value="Glyco_hydro_beta-prop_sf"/>
</dbReference>
<proteinExistence type="predicted"/>